<dbReference type="VEuPathDB" id="FungiDB:BO82DRAFT_401358"/>
<gene>
    <name evidence="2" type="ORF">BO82DRAFT_401358</name>
</gene>
<feature type="compositionally biased region" description="Polar residues" evidence="1">
    <location>
        <begin position="10"/>
        <end position="23"/>
    </location>
</feature>
<proteinExistence type="predicted"/>
<dbReference type="EMBL" id="KZ821694">
    <property type="protein sequence ID" value="PYH82717.1"/>
    <property type="molecule type" value="Genomic_DNA"/>
</dbReference>
<dbReference type="OrthoDB" id="3796275at2759"/>
<accession>A0A319CHI4</accession>
<dbReference type="RefSeq" id="XP_025492917.1">
    <property type="nucleotide sequence ID" value="XM_025639247.1"/>
</dbReference>
<protein>
    <submittedName>
        <fullName evidence="2">Uncharacterized protein</fullName>
    </submittedName>
</protein>
<name>A0A319CHI4_9EURO</name>
<feature type="region of interest" description="Disordered" evidence="1">
    <location>
        <begin position="1"/>
        <end position="23"/>
    </location>
</feature>
<dbReference type="Proteomes" id="UP000248340">
    <property type="component" value="Unassembled WGS sequence"/>
</dbReference>
<reference evidence="2 3" key="1">
    <citation type="submission" date="2016-12" db="EMBL/GenBank/DDBJ databases">
        <title>The genomes of Aspergillus section Nigri reveals drivers in fungal speciation.</title>
        <authorList>
            <consortium name="DOE Joint Genome Institute"/>
            <person name="Vesth T.C."/>
            <person name="Nybo J."/>
            <person name="Theobald S."/>
            <person name="Brandl J."/>
            <person name="Frisvad J.C."/>
            <person name="Nielsen K.F."/>
            <person name="Lyhne E.K."/>
            <person name="Kogle M.E."/>
            <person name="Kuo A."/>
            <person name="Riley R."/>
            <person name="Clum A."/>
            <person name="Nolan M."/>
            <person name="Lipzen A."/>
            <person name="Salamov A."/>
            <person name="Henrissat B."/>
            <person name="Wiebenga A."/>
            <person name="De Vries R.P."/>
            <person name="Grigoriev I.V."/>
            <person name="Mortensen U.H."/>
            <person name="Andersen M.R."/>
            <person name="Baker S.E."/>
        </authorList>
    </citation>
    <scope>NUCLEOTIDE SEQUENCE [LARGE SCALE GENOMIC DNA]</scope>
    <source>
        <strain evidence="2 3">CBS 121591</strain>
    </source>
</reference>
<sequence length="88" mass="9979">MAQARPASEITAQPLPQVSLGPGTTRSNALHALLFQADIKPWSVFTMNVHDTFRNHNWLQVAEPLSLIELPPQQDLMNDDHDPRFRTH</sequence>
<evidence type="ECO:0000313" key="2">
    <source>
        <dbReference type="EMBL" id="PYH82717.1"/>
    </source>
</evidence>
<dbReference type="AlphaFoldDB" id="A0A319CHI4"/>
<organism evidence="2 3">
    <name type="scientific">Aspergillus uvarum CBS 121591</name>
    <dbReference type="NCBI Taxonomy" id="1448315"/>
    <lineage>
        <taxon>Eukaryota</taxon>
        <taxon>Fungi</taxon>
        <taxon>Dikarya</taxon>
        <taxon>Ascomycota</taxon>
        <taxon>Pezizomycotina</taxon>
        <taxon>Eurotiomycetes</taxon>
        <taxon>Eurotiomycetidae</taxon>
        <taxon>Eurotiales</taxon>
        <taxon>Aspergillaceae</taxon>
        <taxon>Aspergillus</taxon>
        <taxon>Aspergillus subgen. Circumdati</taxon>
    </lineage>
</organism>
<dbReference type="GeneID" id="37141989"/>
<keyword evidence="3" id="KW-1185">Reference proteome</keyword>
<evidence type="ECO:0000256" key="1">
    <source>
        <dbReference type="SAM" id="MobiDB-lite"/>
    </source>
</evidence>
<evidence type="ECO:0000313" key="3">
    <source>
        <dbReference type="Proteomes" id="UP000248340"/>
    </source>
</evidence>